<keyword evidence="2" id="KW-1185">Reference proteome</keyword>
<organism evidence="1 2">
    <name type="scientific">Acaulospora colombiana</name>
    <dbReference type="NCBI Taxonomy" id="27376"/>
    <lineage>
        <taxon>Eukaryota</taxon>
        <taxon>Fungi</taxon>
        <taxon>Fungi incertae sedis</taxon>
        <taxon>Mucoromycota</taxon>
        <taxon>Glomeromycotina</taxon>
        <taxon>Glomeromycetes</taxon>
        <taxon>Diversisporales</taxon>
        <taxon>Acaulosporaceae</taxon>
        <taxon>Acaulospora</taxon>
    </lineage>
</organism>
<dbReference type="Proteomes" id="UP000789525">
    <property type="component" value="Unassembled WGS sequence"/>
</dbReference>
<gene>
    <name evidence="1" type="ORF">ACOLOM_LOCUS11659</name>
</gene>
<reference evidence="1" key="1">
    <citation type="submission" date="2021-06" db="EMBL/GenBank/DDBJ databases">
        <authorList>
            <person name="Kallberg Y."/>
            <person name="Tangrot J."/>
            <person name="Rosling A."/>
        </authorList>
    </citation>
    <scope>NUCLEOTIDE SEQUENCE</scope>
    <source>
        <strain evidence="1">CL356</strain>
    </source>
</reference>
<proteinExistence type="predicted"/>
<evidence type="ECO:0000313" key="1">
    <source>
        <dbReference type="EMBL" id="CAG8731333.1"/>
    </source>
</evidence>
<accession>A0ACA9Q0I1</accession>
<feature type="non-terminal residue" evidence="1">
    <location>
        <position position="1"/>
    </location>
</feature>
<dbReference type="EMBL" id="CAJVPT010042993">
    <property type="protein sequence ID" value="CAG8731333.1"/>
    <property type="molecule type" value="Genomic_DNA"/>
</dbReference>
<comment type="caution">
    <text evidence="1">The sequence shown here is derived from an EMBL/GenBank/DDBJ whole genome shotgun (WGS) entry which is preliminary data.</text>
</comment>
<protein>
    <submittedName>
        <fullName evidence="1">7707_t:CDS:1</fullName>
    </submittedName>
</protein>
<sequence length="107" mass="12360">LIERLTYQFDDIALYQFHLRRQRADLAVFARDEALKLDLDLDYYSVQGISLEIKERLSKCRPESIGSAKRMEGMTPASLVALLHYVKKHRNPSSLDLIQENSSHQAL</sequence>
<evidence type="ECO:0000313" key="2">
    <source>
        <dbReference type="Proteomes" id="UP000789525"/>
    </source>
</evidence>
<name>A0ACA9Q0I1_9GLOM</name>